<dbReference type="AlphaFoldDB" id="A0A8R1IA03"/>
<name>A0A8R1IA03_CAEJA</name>
<proteinExistence type="predicted"/>
<protein>
    <submittedName>
        <fullName evidence="1">Uncharacterized protein</fullName>
    </submittedName>
</protein>
<reference evidence="1" key="2">
    <citation type="submission" date="2022-06" db="UniProtKB">
        <authorList>
            <consortium name="EnsemblMetazoa"/>
        </authorList>
    </citation>
    <scope>IDENTIFICATION</scope>
    <source>
        <strain evidence="1">DF5081</strain>
    </source>
</reference>
<reference evidence="2" key="1">
    <citation type="submission" date="2010-08" db="EMBL/GenBank/DDBJ databases">
        <authorList>
            <consortium name="Caenorhabditis japonica Sequencing Consortium"/>
            <person name="Wilson R.K."/>
        </authorList>
    </citation>
    <scope>NUCLEOTIDE SEQUENCE [LARGE SCALE GENOMIC DNA]</scope>
    <source>
        <strain evidence="2">DF5081</strain>
    </source>
</reference>
<organism evidence="1 2">
    <name type="scientific">Caenorhabditis japonica</name>
    <dbReference type="NCBI Taxonomy" id="281687"/>
    <lineage>
        <taxon>Eukaryota</taxon>
        <taxon>Metazoa</taxon>
        <taxon>Ecdysozoa</taxon>
        <taxon>Nematoda</taxon>
        <taxon>Chromadorea</taxon>
        <taxon>Rhabditida</taxon>
        <taxon>Rhabditina</taxon>
        <taxon>Rhabditomorpha</taxon>
        <taxon>Rhabditoidea</taxon>
        <taxon>Rhabditidae</taxon>
        <taxon>Peloderinae</taxon>
        <taxon>Caenorhabditis</taxon>
    </lineage>
</organism>
<dbReference type="InterPro" id="IPR005312">
    <property type="entry name" value="DUF1759"/>
</dbReference>
<evidence type="ECO:0000313" key="1">
    <source>
        <dbReference type="EnsemblMetazoa" id="CJA29052.1"/>
    </source>
</evidence>
<evidence type="ECO:0000313" key="2">
    <source>
        <dbReference type="Proteomes" id="UP000005237"/>
    </source>
</evidence>
<accession>A0A8R1IA03</accession>
<dbReference type="Proteomes" id="UP000005237">
    <property type="component" value="Unassembled WGS sequence"/>
</dbReference>
<dbReference type="EnsemblMetazoa" id="CJA29052.1">
    <property type="protein sequence ID" value="CJA29052.1"/>
    <property type="gene ID" value="WBGene00184626"/>
</dbReference>
<dbReference type="Pfam" id="PF03564">
    <property type="entry name" value="DUF1759"/>
    <property type="match status" value="1"/>
</dbReference>
<sequence>MDKTEKDLMYWKSLDDKKDIQPEIAAEISILDARIKSVNDGIEKFLRLTEDVEEDNAIEQKKIEDTMTKVVDIIDGLGDRTEAESMKIKSVRVNVNNPEERIVEIRTQQGASTPKVPKFKGNKAVFHNFWKLFSASIKHESDDLMKFNMRINVLEDKPKELMENFNMDGDNFQKAVDLLHKRYGD</sequence>
<keyword evidence="2" id="KW-1185">Reference proteome</keyword>